<dbReference type="Proteomes" id="UP000051386">
    <property type="component" value="Unassembled WGS sequence"/>
</dbReference>
<keyword evidence="1" id="KW-0472">Membrane</keyword>
<evidence type="ECO:0000256" key="1">
    <source>
        <dbReference type="SAM" id="Phobius"/>
    </source>
</evidence>
<feature type="transmembrane region" description="Helical" evidence="1">
    <location>
        <begin position="90"/>
        <end position="111"/>
    </location>
</feature>
<dbReference type="PANTHER" id="PTHR42709:SF4">
    <property type="entry name" value="INNER MEMBRANE PROTEIN YQAA"/>
    <property type="match status" value="1"/>
</dbReference>
<evidence type="ECO:0000313" key="4">
    <source>
        <dbReference type="Proteomes" id="UP000051386"/>
    </source>
</evidence>
<sequence length="141" mass="15292">MLSLLGLFLAAFVAATLIPAQSEAVLVALLLEGGPPVLLVAVATAGNVLGSLVNWWLGMQVQRFQGRRWFPVSAARLEQAQAWYRRYGRWSLLLSWAPVIGDPITLAAGVMREPLRVFLPLVVIAKAGRYAVLALLTLGLM</sequence>
<keyword evidence="1" id="KW-1133">Transmembrane helix</keyword>
<dbReference type="RefSeq" id="WP_057507651.1">
    <property type="nucleotide sequence ID" value="NZ_LDJK01000014.1"/>
</dbReference>
<dbReference type="InterPro" id="IPR032816">
    <property type="entry name" value="VTT_dom"/>
</dbReference>
<dbReference type="EMBL" id="LDJK01000014">
    <property type="protein sequence ID" value="KRG75343.1"/>
    <property type="molecule type" value="Genomic_DNA"/>
</dbReference>
<feature type="transmembrane region" description="Helical" evidence="1">
    <location>
        <begin position="117"/>
        <end position="140"/>
    </location>
</feature>
<dbReference type="Pfam" id="PF09335">
    <property type="entry name" value="VTT_dom"/>
    <property type="match status" value="1"/>
</dbReference>
<dbReference type="InterPro" id="IPR051311">
    <property type="entry name" value="DedA_domain"/>
</dbReference>
<gene>
    <name evidence="3" type="ORF">ABB28_05425</name>
</gene>
<feature type="domain" description="VTT" evidence="2">
    <location>
        <begin position="25"/>
        <end position="136"/>
    </location>
</feature>
<protein>
    <submittedName>
        <fullName evidence="3">Membrane protein</fullName>
    </submittedName>
</protein>
<proteinExistence type="predicted"/>
<name>A0A0R0D059_9GAMM</name>
<comment type="caution">
    <text evidence="3">The sequence shown here is derived from an EMBL/GenBank/DDBJ whole genome shotgun (WGS) entry which is preliminary data.</text>
</comment>
<organism evidence="3 4">
    <name type="scientific">Stenotrophomonas chelatiphaga</name>
    <dbReference type="NCBI Taxonomy" id="517011"/>
    <lineage>
        <taxon>Bacteria</taxon>
        <taxon>Pseudomonadati</taxon>
        <taxon>Pseudomonadota</taxon>
        <taxon>Gammaproteobacteria</taxon>
        <taxon>Lysobacterales</taxon>
        <taxon>Lysobacteraceae</taxon>
        <taxon>Stenotrophomonas</taxon>
    </lineage>
</organism>
<keyword evidence="1" id="KW-0812">Transmembrane</keyword>
<evidence type="ECO:0000259" key="2">
    <source>
        <dbReference type="Pfam" id="PF09335"/>
    </source>
</evidence>
<accession>A0A0R0D059</accession>
<feature type="transmembrane region" description="Helical" evidence="1">
    <location>
        <begin position="36"/>
        <end position="57"/>
    </location>
</feature>
<reference evidence="3 4" key="1">
    <citation type="submission" date="2015-05" db="EMBL/GenBank/DDBJ databases">
        <title>Genome sequencing and analysis of members of genus Stenotrophomonas.</title>
        <authorList>
            <person name="Patil P.P."/>
            <person name="Midha S."/>
            <person name="Patil P.B."/>
        </authorList>
    </citation>
    <scope>NUCLEOTIDE SEQUENCE [LARGE SCALE GENOMIC DNA]</scope>
    <source>
        <strain evidence="3 4">DSM 21508</strain>
    </source>
</reference>
<evidence type="ECO:0000313" key="3">
    <source>
        <dbReference type="EMBL" id="KRG75343.1"/>
    </source>
</evidence>
<dbReference type="PATRIC" id="fig|517011.3.peg.554"/>
<dbReference type="PANTHER" id="PTHR42709">
    <property type="entry name" value="ALKALINE PHOSPHATASE LIKE PROTEIN"/>
    <property type="match status" value="1"/>
</dbReference>
<keyword evidence="4" id="KW-1185">Reference proteome</keyword>
<dbReference type="AlphaFoldDB" id="A0A0R0D059"/>
<dbReference type="GO" id="GO:0005886">
    <property type="term" value="C:plasma membrane"/>
    <property type="evidence" value="ECO:0007669"/>
    <property type="project" value="UniProtKB-ARBA"/>
</dbReference>